<organism evidence="2">
    <name type="scientific">hydrothermal vent metagenome</name>
    <dbReference type="NCBI Taxonomy" id="652676"/>
    <lineage>
        <taxon>unclassified sequences</taxon>
        <taxon>metagenomes</taxon>
        <taxon>ecological metagenomes</taxon>
    </lineage>
</organism>
<protein>
    <submittedName>
        <fullName evidence="2">Retron-type RNA-directed DNA polymerase</fullName>
        <ecNumber evidence="2">2.7.7.49</ecNumber>
    </submittedName>
</protein>
<evidence type="ECO:0000259" key="1">
    <source>
        <dbReference type="Pfam" id="PF00078"/>
    </source>
</evidence>
<dbReference type="EMBL" id="UOFF01000112">
    <property type="protein sequence ID" value="VAW55771.1"/>
    <property type="molecule type" value="Genomic_DNA"/>
</dbReference>
<dbReference type="EC" id="2.7.7.49" evidence="2"/>
<name>A0A3B0WKD8_9ZZZZ</name>
<dbReference type="CDD" id="cd01651">
    <property type="entry name" value="RT_G2_intron"/>
    <property type="match status" value="1"/>
</dbReference>
<dbReference type="SUPFAM" id="SSF56672">
    <property type="entry name" value="DNA/RNA polymerases"/>
    <property type="match status" value="1"/>
</dbReference>
<sequence length="205" mass="23562">MHRNKESVETKLHRIALKASQDKDCQFTSLFHLMNEELLLECFARLKGSAASGIDKITKEAYAENLTSNLQNLLDRLHKMAYKPQPVLRVYIPKAGSQKRRPLGIPALEDKLVQAGLAKILQAIYEQDFINDSYGFRPKRSCHDALRALSESVESHPVHYIVEADIKGFFDNVDQEQLMAFIEHRIADKRILRIIKRFLKACKTE</sequence>
<dbReference type="InterPro" id="IPR000477">
    <property type="entry name" value="RT_dom"/>
</dbReference>
<dbReference type="AlphaFoldDB" id="A0A3B0WKD8"/>
<feature type="domain" description="Reverse transcriptase" evidence="1">
    <location>
        <begin position="92"/>
        <end position="199"/>
    </location>
</feature>
<evidence type="ECO:0000313" key="2">
    <source>
        <dbReference type="EMBL" id="VAW55771.1"/>
    </source>
</evidence>
<keyword evidence="2" id="KW-0548">Nucleotidyltransferase</keyword>
<reference evidence="2" key="1">
    <citation type="submission" date="2018-06" db="EMBL/GenBank/DDBJ databases">
        <authorList>
            <person name="Zhirakovskaya E."/>
        </authorList>
    </citation>
    <scope>NUCLEOTIDE SEQUENCE</scope>
</reference>
<dbReference type="PANTHER" id="PTHR34047:SF8">
    <property type="entry name" value="PROTEIN YKFC"/>
    <property type="match status" value="1"/>
</dbReference>
<dbReference type="PANTHER" id="PTHR34047">
    <property type="entry name" value="NUCLEAR INTRON MATURASE 1, MITOCHONDRIAL-RELATED"/>
    <property type="match status" value="1"/>
</dbReference>
<proteinExistence type="predicted"/>
<keyword evidence="2" id="KW-0695">RNA-directed DNA polymerase</keyword>
<dbReference type="InterPro" id="IPR051083">
    <property type="entry name" value="GrpII_Intron_Splice-Mob/Def"/>
</dbReference>
<accession>A0A3B0WKD8</accession>
<dbReference type="Pfam" id="PF00078">
    <property type="entry name" value="RVT_1"/>
    <property type="match status" value="1"/>
</dbReference>
<gene>
    <name evidence="2" type="ORF">MNBD_GAMMA07-2471</name>
</gene>
<dbReference type="GO" id="GO:0003964">
    <property type="term" value="F:RNA-directed DNA polymerase activity"/>
    <property type="evidence" value="ECO:0007669"/>
    <property type="project" value="UniProtKB-KW"/>
</dbReference>
<keyword evidence="2" id="KW-0808">Transferase</keyword>
<dbReference type="InterPro" id="IPR043502">
    <property type="entry name" value="DNA/RNA_pol_sf"/>
</dbReference>